<dbReference type="EMBL" id="CM042050">
    <property type="protein sequence ID" value="KAI3734675.1"/>
    <property type="molecule type" value="Genomic_DNA"/>
</dbReference>
<reference evidence="1 2" key="2">
    <citation type="journal article" date="2022" name="Mol. Ecol. Resour.">
        <title>The genomes of chicory, endive, great burdock and yacon provide insights into Asteraceae paleo-polyploidization history and plant inulin production.</title>
        <authorList>
            <person name="Fan W."/>
            <person name="Wang S."/>
            <person name="Wang H."/>
            <person name="Wang A."/>
            <person name="Jiang F."/>
            <person name="Liu H."/>
            <person name="Zhao H."/>
            <person name="Xu D."/>
            <person name="Zhang Y."/>
        </authorList>
    </citation>
    <scope>NUCLEOTIDE SEQUENCE [LARGE SCALE GENOMIC DNA]</scope>
    <source>
        <strain evidence="2">cv. Niubang</strain>
    </source>
</reference>
<protein>
    <submittedName>
        <fullName evidence="1">Uncharacterized protein</fullName>
    </submittedName>
</protein>
<keyword evidence="2" id="KW-1185">Reference proteome</keyword>
<comment type="caution">
    <text evidence="1">The sequence shown here is derived from an EMBL/GenBank/DDBJ whole genome shotgun (WGS) entry which is preliminary data.</text>
</comment>
<proteinExistence type="predicted"/>
<evidence type="ECO:0000313" key="1">
    <source>
        <dbReference type="EMBL" id="KAI3734675.1"/>
    </source>
</evidence>
<dbReference type="Proteomes" id="UP001055879">
    <property type="component" value="Linkage Group LG04"/>
</dbReference>
<reference evidence="2" key="1">
    <citation type="journal article" date="2022" name="Mol. Ecol. Resour.">
        <title>The genomes of chicory, endive, great burdock and yacon provide insights into Asteraceae palaeo-polyploidization history and plant inulin production.</title>
        <authorList>
            <person name="Fan W."/>
            <person name="Wang S."/>
            <person name="Wang H."/>
            <person name="Wang A."/>
            <person name="Jiang F."/>
            <person name="Liu H."/>
            <person name="Zhao H."/>
            <person name="Xu D."/>
            <person name="Zhang Y."/>
        </authorList>
    </citation>
    <scope>NUCLEOTIDE SEQUENCE [LARGE SCALE GENOMIC DNA]</scope>
    <source>
        <strain evidence="2">cv. Niubang</strain>
    </source>
</reference>
<gene>
    <name evidence="1" type="ORF">L6452_14150</name>
</gene>
<organism evidence="1 2">
    <name type="scientific">Arctium lappa</name>
    <name type="common">Greater burdock</name>
    <name type="synonym">Lappa major</name>
    <dbReference type="NCBI Taxonomy" id="4217"/>
    <lineage>
        <taxon>Eukaryota</taxon>
        <taxon>Viridiplantae</taxon>
        <taxon>Streptophyta</taxon>
        <taxon>Embryophyta</taxon>
        <taxon>Tracheophyta</taxon>
        <taxon>Spermatophyta</taxon>
        <taxon>Magnoliopsida</taxon>
        <taxon>eudicotyledons</taxon>
        <taxon>Gunneridae</taxon>
        <taxon>Pentapetalae</taxon>
        <taxon>asterids</taxon>
        <taxon>campanulids</taxon>
        <taxon>Asterales</taxon>
        <taxon>Asteraceae</taxon>
        <taxon>Carduoideae</taxon>
        <taxon>Cardueae</taxon>
        <taxon>Arctiinae</taxon>
        <taxon>Arctium</taxon>
    </lineage>
</organism>
<sequence length="67" mass="7370">MGKGAVVDGMHPSGEWRNKCESSRGNDKQAIKITLTGTISIWRSTTTTTKKQLKYLSLSSSLSFHVN</sequence>
<name>A0ACB9CKG0_ARCLA</name>
<accession>A0ACB9CKG0</accession>
<evidence type="ECO:0000313" key="2">
    <source>
        <dbReference type="Proteomes" id="UP001055879"/>
    </source>
</evidence>